<organism evidence="5 6">
    <name type="scientific">Litoreibacter arenae DSM 19593</name>
    <dbReference type="NCBI Taxonomy" id="1123360"/>
    <lineage>
        <taxon>Bacteria</taxon>
        <taxon>Pseudomonadati</taxon>
        <taxon>Pseudomonadota</taxon>
        <taxon>Alphaproteobacteria</taxon>
        <taxon>Rhodobacterales</taxon>
        <taxon>Roseobacteraceae</taxon>
        <taxon>Litoreibacter</taxon>
    </lineage>
</organism>
<dbReference type="PROSITE" id="PS00622">
    <property type="entry name" value="HTH_LUXR_1"/>
    <property type="match status" value="1"/>
</dbReference>
<dbReference type="Pfam" id="PF00196">
    <property type="entry name" value="GerE"/>
    <property type="match status" value="1"/>
</dbReference>
<dbReference type="CDD" id="cd06170">
    <property type="entry name" value="LuxR_C_like"/>
    <property type="match status" value="1"/>
</dbReference>
<comment type="caution">
    <text evidence="5">The sequence shown here is derived from an EMBL/GenBank/DDBJ whole genome shotgun (WGS) entry which is preliminary data.</text>
</comment>
<protein>
    <recommendedName>
        <fullName evidence="4">HTH luxR-type domain-containing protein</fullName>
    </recommendedName>
</protein>
<keyword evidence="2" id="KW-0238">DNA-binding</keyword>
<dbReference type="AlphaFoldDB" id="S9S3K0"/>
<evidence type="ECO:0000256" key="3">
    <source>
        <dbReference type="ARBA" id="ARBA00023163"/>
    </source>
</evidence>
<evidence type="ECO:0000313" key="6">
    <source>
        <dbReference type="Proteomes" id="UP000015351"/>
    </source>
</evidence>
<evidence type="ECO:0000256" key="2">
    <source>
        <dbReference type="ARBA" id="ARBA00023125"/>
    </source>
</evidence>
<accession>S9S3K0</accession>
<dbReference type="PANTHER" id="PTHR44688:SF16">
    <property type="entry name" value="DNA-BINDING TRANSCRIPTIONAL ACTIVATOR DEVR_DOSR"/>
    <property type="match status" value="1"/>
</dbReference>
<dbReference type="Gene3D" id="1.10.10.10">
    <property type="entry name" value="Winged helix-like DNA-binding domain superfamily/Winged helix DNA-binding domain"/>
    <property type="match status" value="1"/>
</dbReference>
<feature type="domain" description="HTH luxR-type" evidence="4">
    <location>
        <begin position="193"/>
        <end position="258"/>
    </location>
</feature>
<dbReference type="SUPFAM" id="SSF46894">
    <property type="entry name" value="C-terminal effector domain of the bipartite response regulators"/>
    <property type="match status" value="1"/>
</dbReference>
<evidence type="ECO:0000313" key="5">
    <source>
        <dbReference type="EMBL" id="EPX80749.1"/>
    </source>
</evidence>
<evidence type="ECO:0000259" key="4">
    <source>
        <dbReference type="PROSITE" id="PS50043"/>
    </source>
</evidence>
<name>S9S3K0_9RHOB</name>
<proteinExistence type="predicted"/>
<gene>
    <name evidence="5" type="ORF">thalar_00969</name>
</gene>
<sequence>MIVNFQSSKSHGDGYKSAGRSFEYAQNTSSAIIVFLGSCVTFSDRLLRTVAFEFDDVEVLRLHSLDEMHGLDERTRRAVRLVLVDEDTVGLLPQTADGIDQATLGVGAVLAYRSRSKARRVLKAAYEAEIDNQLRFLPMKAPLDAWLAALRLLILGEAFMPSELFERPGNRPTPAVGDMHDAATGGTAPQKISVEPPTTLTARELQVLELVADGLPNKSIAKNLGLSEHTVKLHVHHIFGKLGVQNRTSASTWFLAHYGNSG</sequence>
<dbReference type="Proteomes" id="UP000015351">
    <property type="component" value="Unassembled WGS sequence"/>
</dbReference>
<dbReference type="eggNOG" id="COG2197">
    <property type="taxonomic scope" value="Bacteria"/>
</dbReference>
<dbReference type="HOGENOM" id="CLU_092053_0_0_5"/>
<dbReference type="PROSITE" id="PS50043">
    <property type="entry name" value="HTH_LUXR_2"/>
    <property type="match status" value="1"/>
</dbReference>
<keyword evidence="3" id="KW-0804">Transcription</keyword>
<dbReference type="GO" id="GO:0003677">
    <property type="term" value="F:DNA binding"/>
    <property type="evidence" value="ECO:0007669"/>
    <property type="project" value="UniProtKB-KW"/>
</dbReference>
<keyword evidence="6" id="KW-1185">Reference proteome</keyword>
<dbReference type="SMART" id="SM00421">
    <property type="entry name" value="HTH_LUXR"/>
    <property type="match status" value="1"/>
</dbReference>
<keyword evidence="1" id="KW-0805">Transcription regulation</keyword>
<dbReference type="PRINTS" id="PR00038">
    <property type="entry name" value="HTHLUXR"/>
</dbReference>
<dbReference type="PANTHER" id="PTHR44688">
    <property type="entry name" value="DNA-BINDING TRANSCRIPTIONAL ACTIVATOR DEVR_DOSR"/>
    <property type="match status" value="1"/>
</dbReference>
<dbReference type="InterPro" id="IPR036388">
    <property type="entry name" value="WH-like_DNA-bd_sf"/>
</dbReference>
<dbReference type="EMBL" id="AONI01000008">
    <property type="protein sequence ID" value="EPX80749.1"/>
    <property type="molecule type" value="Genomic_DNA"/>
</dbReference>
<dbReference type="InterPro" id="IPR000792">
    <property type="entry name" value="Tscrpt_reg_LuxR_C"/>
</dbReference>
<evidence type="ECO:0000256" key="1">
    <source>
        <dbReference type="ARBA" id="ARBA00023015"/>
    </source>
</evidence>
<dbReference type="STRING" id="1123360.thalar_00969"/>
<reference evidence="6" key="1">
    <citation type="journal article" date="2013" name="Stand. Genomic Sci.">
        <title>Genome sequence of the Litoreibacter arenae type strain (DSM 19593(T)), a member of the Roseobacter clade isolated from sea sand.</title>
        <authorList>
            <person name="Riedel T."/>
            <person name="Fiebig A."/>
            <person name="Petersen J."/>
            <person name="Gronow S."/>
            <person name="Kyrpides N.C."/>
            <person name="Goker M."/>
            <person name="Klenk H.P."/>
        </authorList>
    </citation>
    <scope>NUCLEOTIDE SEQUENCE [LARGE SCALE GENOMIC DNA]</scope>
    <source>
        <strain evidence="6">DSM 19593</strain>
    </source>
</reference>
<dbReference type="InterPro" id="IPR016032">
    <property type="entry name" value="Sig_transdc_resp-reg_C-effctor"/>
</dbReference>
<dbReference type="GO" id="GO:0006355">
    <property type="term" value="P:regulation of DNA-templated transcription"/>
    <property type="evidence" value="ECO:0007669"/>
    <property type="project" value="InterPro"/>
</dbReference>